<reference evidence="8" key="1">
    <citation type="journal article" date="2011" name="J. Bacteriol.">
        <title>Genome sequences of eight morphologically diverse alphaproteobacteria.</title>
        <authorList>
            <consortium name="US DOE Joint Genome Institute"/>
            <person name="Brown P.J."/>
            <person name="Kysela D.T."/>
            <person name="Buechlein A."/>
            <person name="Hemmerich C."/>
            <person name="Brun Y.V."/>
        </authorList>
    </citation>
    <scope>NUCLEOTIDE SEQUENCE [LARGE SCALE GENOMIC DNA]</scope>
    <source>
        <strain evidence="8">ATCC 15264 / DSM 4735 / LMG 14903 / NBRC 16000 / CB 81</strain>
    </source>
</reference>
<evidence type="ECO:0000256" key="4">
    <source>
        <dbReference type="ARBA" id="ARBA00066641"/>
    </source>
</evidence>
<keyword evidence="3" id="KW-0520">NAD</keyword>
<dbReference type="SMART" id="SM00822">
    <property type="entry name" value="PKS_KR"/>
    <property type="match status" value="1"/>
</dbReference>
<dbReference type="PROSITE" id="PS00061">
    <property type="entry name" value="ADH_SHORT"/>
    <property type="match status" value="1"/>
</dbReference>
<dbReference type="RefSeq" id="WP_013269718.1">
    <property type="nucleotide sequence ID" value="NC_014375.1"/>
</dbReference>
<dbReference type="PANTHER" id="PTHR24321:SF8">
    <property type="entry name" value="ESTRADIOL 17-BETA-DEHYDROGENASE 8-RELATED"/>
    <property type="match status" value="1"/>
</dbReference>
<protein>
    <recommendedName>
        <fullName evidence="5">D-xylose 1-dehydrogenase</fullName>
        <ecNumber evidence="4">1.1.1.175</ecNumber>
    </recommendedName>
</protein>
<dbReference type="AlphaFoldDB" id="D9QK32"/>
<evidence type="ECO:0000256" key="5">
    <source>
        <dbReference type="ARBA" id="ARBA00069939"/>
    </source>
</evidence>
<accession>D9QK32</accession>
<name>D9QK32_BRESC</name>
<dbReference type="OrthoDB" id="9810734at2"/>
<dbReference type="KEGG" id="bsb:Bresu_2307"/>
<dbReference type="InterPro" id="IPR057326">
    <property type="entry name" value="KR_dom"/>
</dbReference>
<dbReference type="STRING" id="633149.Bresu_2307"/>
<evidence type="ECO:0000259" key="6">
    <source>
        <dbReference type="SMART" id="SM00822"/>
    </source>
</evidence>
<keyword evidence="8" id="KW-1185">Reference proteome</keyword>
<sequence length="267" mass="27206">MPDVDPAPRATYPGVCLVTGAASGIGAATARRLAADGATAMVLVDRNGEALHALGDELEQAHGIALYLCHQDILSEEGWDGVEHGVTHHWGGLDSVVINAGVSDAGTIAELSLEAWRAVVSVNLDGTFLTLRTAMRLLRDGGAAVVVSSASAMKAEPGTAAYGASKAAGLQLARVAAKEGAARGIRVNAILPGGVETPIWQGVPAFDALVTETGSEQAAFDRMAGFATPLGHYAKPDEIAGQIAFLLSPAAHSMTGSALVVDGGYML</sequence>
<dbReference type="EC" id="1.1.1.175" evidence="4"/>
<organism evidence="7 8">
    <name type="scientific">Brevundimonas subvibrioides (strain ATCC 15264 / DSM 4735 / LMG 14903 / NBRC 16000 / CB 81)</name>
    <name type="common">Caulobacter subvibrioides</name>
    <dbReference type="NCBI Taxonomy" id="633149"/>
    <lineage>
        <taxon>Bacteria</taxon>
        <taxon>Pseudomonadati</taxon>
        <taxon>Pseudomonadota</taxon>
        <taxon>Alphaproteobacteria</taxon>
        <taxon>Caulobacterales</taxon>
        <taxon>Caulobacteraceae</taxon>
        <taxon>Brevundimonas</taxon>
    </lineage>
</organism>
<dbReference type="InterPro" id="IPR036291">
    <property type="entry name" value="NAD(P)-bd_dom_sf"/>
</dbReference>
<dbReference type="eggNOG" id="COG1028">
    <property type="taxonomic scope" value="Bacteria"/>
</dbReference>
<dbReference type="PANTHER" id="PTHR24321">
    <property type="entry name" value="DEHYDROGENASES, SHORT CHAIN"/>
    <property type="match status" value="1"/>
</dbReference>
<feature type="domain" description="Ketoreductase" evidence="6">
    <location>
        <begin position="14"/>
        <end position="203"/>
    </location>
</feature>
<dbReference type="BioCyc" id="BSUB633149:G1GM8-2306-MONOMER"/>
<evidence type="ECO:0000256" key="2">
    <source>
        <dbReference type="ARBA" id="ARBA00023002"/>
    </source>
</evidence>
<evidence type="ECO:0000313" key="8">
    <source>
        <dbReference type="Proteomes" id="UP000002696"/>
    </source>
</evidence>
<dbReference type="Pfam" id="PF13561">
    <property type="entry name" value="adh_short_C2"/>
    <property type="match status" value="1"/>
</dbReference>
<dbReference type="Gene3D" id="3.40.50.720">
    <property type="entry name" value="NAD(P)-binding Rossmann-like Domain"/>
    <property type="match status" value="1"/>
</dbReference>
<gene>
    <name evidence="7" type="ordered locus">Bresu_2307</name>
</gene>
<comment type="similarity">
    <text evidence="1">Belongs to the short-chain dehydrogenases/reductases (SDR) family.</text>
</comment>
<proteinExistence type="inferred from homology"/>
<dbReference type="SUPFAM" id="SSF51735">
    <property type="entry name" value="NAD(P)-binding Rossmann-fold domains"/>
    <property type="match status" value="1"/>
</dbReference>
<dbReference type="FunFam" id="3.40.50.720:FF:000084">
    <property type="entry name" value="Short-chain dehydrogenase reductase"/>
    <property type="match status" value="1"/>
</dbReference>
<evidence type="ECO:0000256" key="1">
    <source>
        <dbReference type="ARBA" id="ARBA00006484"/>
    </source>
</evidence>
<dbReference type="CDD" id="cd05233">
    <property type="entry name" value="SDR_c"/>
    <property type="match status" value="1"/>
</dbReference>
<keyword evidence="2" id="KW-0560">Oxidoreductase</keyword>
<evidence type="ECO:0000313" key="7">
    <source>
        <dbReference type="EMBL" id="ADL01617.1"/>
    </source>
</evidence>
<dbReference type="InterPro" id="IPR002347">
    <property type="entry name" value="SDR_fam"/>
</dbReference>
<dbReference type="GO" id="GO:0047838">
    <property type="term" value="F:D-xylose 1-dehydrogenase (NAD+) activity"/>
    <property type="evidence" value="ECO:0007669"/>
    <property type="project" value="UniProtKB-EC"/>
</dbReference>
<dbReference type="PRINTS" id="PR00081">
    <property type="entry name" value="GDHRDH"/>
</dbReference>
<dbReference type="InParanoid" id="D9QK32"/>
<dbReference type="InterPro" id="IPR020904">
    <property type="entry name" value="Sc_DH/Rdtase_CS"/>
</dbReference>
<dbReference type="HOGENOM" id="CLU_010194_1_3_5"/>
<evidence type="ECO:0000256" key="3">
    <source>
        <dbReference type="ARBA" id="ARBA00023027"/>
    </source>
</evidence>
<dbReference type="EMBL" id="CP002102">
    <property type="protein sequence ID" value="ADL01617.1"/>
    <property type="molecule type" value="Genomic_DNA"/>
</dbReference>
<dbReference type="Proteomes" id="UP000002696">
    <property type="component" value="Chromosome"/>
</dbReference>